<organism evidence="2 3">
    <name type="scientific">Brassica cretica</name>
    <name type="common">Mustard</name>
    <dbReference type="NCBI Taxonomy" id="69181"/>
    <lineage>
        <taxon>Eukaryota</taxon>
        <taxon>Viridiplantae</taxon>
        <taxon>Streptophyta</taxon>
        <taxon>Embryophyta</taxon>
        <taxon>Tracheophyta</taxon>
        <taxon>Spermatophyta</taxon>
        <taxon>Magnoliopsida</taxon>
        <taxon>eudicotyledons</taxon>
        <taxon>Gunneridae</taxon>
        <taxon>Pentapetalae</taxon>
        <taxon>rosids</taxon>
        <taxon>malvids</taxon>
        <taxon>Brassicales</taxon>
        <taxon>Brassicaceae</taxon>
        <taxon>Brassiceae</taxon>
        <taxon>Brassica</taxon>
    </lineage>
</organism>
<name>A0A8S9N3K0_BRACR</name>
<dbReference type="AlphaFoldDB" id="A0A8S9N3K0"/>
<comment type="caution">
    <text evidence="2">The sequence shown here is derived from an EMBL/GenBank/DDBJ whole genome shotgun (WGS) entry which is preliminary data.</text>
</comment>
<proteinExistence type="predicted"/>
<feature type="region of interest" description="Disordered" evidence="1">
    <location>
        <begin position="49"/>
        <end position="92"/>
    </location>
</feature>
<reference evidence="2" key="1">
    <citation type="submission" date="2019-12" db="EMBL/GenBank/DDBJ databases">
        <title>Genome sequencing and annotation of Brassica cretica.</title>
        <authorList>
            <person name="Studholme D.J."/>
            <person name="Sarris P."/>
        </authorList>
    </citation>
    <scope>NUCLEOTIDE SEQUENCE</scope>
    <source>
        <strain evidence="2">PFS-109/04</strain>
        <tissue evidence="2">Leaf</tissue>
    </source>
</reference>
<accession>A0A8S9N3K0</accession>
<evidence type="ECO:0000256" key="1">
    <source>
        <dbReference type="SAM" id="MobiDB-lite"/>
    </source>
</evidence>
<evidence type="ECO:0000313" key="3">
    <source>
        <dbReference type="Proteomes" id="UP000712600"/>
    </source>
</evidence>
<sequence length="92" mass="9794">MKKVADVLTRGGIAGCSSADFAFANTSVPQLPPQPADLGFPLTARQLQRKWRNPPIDPPPQETSYSSATGGYYTTFPPDDDGAGVSTPTHYP</sequence>
<gene>
    <name evidence="2" type="ORF">F2Q69_00053675</name>
</gene>
<protein>
    <submittedName>
        <fullName evidence="2">Uncharacterized protein</fullName>
    </submittedName>
</protein>
<dbReference type="Proteomes" id="UP000712600">
    <property type="component" value="Unassembled WGS sequence"/>
</dbReference>
<evidence type="ECO:0000313" key="2">
    <source>
        <dbReference type="EMBL" id="KAF3487340.1"/>
    </source>
</evidence>
<dbReference type="EMBL" id="QGKX02002183">
    <property type="protein sequence ID" value="KAF3487340.1"/>
    <property type="molecule type" value="Genomic_DNA"/>
</dbReference>